<sequence>MLEKKQMLKSTPLVIPPQTLLTPDASLAATKNPHPLHNISSDSYKSSSLLEKRIRLLSEELDKISSRAKKQDVQLLHILKIRKSQENKIDEYKILLSERNKTVEALSNELAVKTLELNKNLDREDLLKSENKLLLDRLLLEKSQLAKKVNDANEYLESMNVSKRLNRLNTN</sequence>
<reference evidence="3 4" key="1">
    <citation type="submission" date="2016-04" db="EMBL/GenBank/DDBJ databases">
        <title>Evolutionary innovation and constraint leading to complex multicellularity in the Ascomycota.</title>
        <authorList>
            <person name="Cisse O."/>
            <person name="Nguyen A."/>
            <person name="Hewitt D.A."/>
            <person name="Jedd G."/>
            <person name="Stajich J.E."/>
        </authorList>
    </citation>
    <scope>NUCLEOTIDE SEQUENCE [LARGE SCALE GENOMIC DNA]</scope>
    <source>
        <strain evidence="3 4">DAH-3</strain>
    </source>
</reference>
<accession>A0A1U7LWI3</accession>
<comment type="similarity">
    <text evidence="1">Belongs to the ATG16 family.</text>
</comment>
<evidence type="ECO:0000256" key="1">
    <source>
        <dbReference type="ARBA" id="ARBA00005331"/>
    </source>
</evidence>
<dbReference type="Pfam" id="PF08614">
    <property type="entry name" value="ATG16"/>
    <property type="match status" value="1"/>
</dbReference>
<protein>
    <submittedName>
        <fullName evidence="3">Autophagy protein 16</fullName>
    </submittedName>
</protein>
<organism evidence="3 4">
    <name type="scientific">Neolecta irregularis (strain DAH-3)</name>
    <dbReference type="NCBI Taxonomy" id="1198029"/>
    <lineage>
        <taxon>Eukaryota</taxon>
        <taxon>Fungi</taxon>
        <taxon>Dikarya</taxon>
        <taxon>Ascomycota</taxon>
        <taxon>Taphrinomycotina</taxon>
        <taxon>Neolectales</taxon>
        <taxon>Neolectaceae</taxon>
        <taxon>Neolecta</taxon>
    </lineage>
</organism>
<dbReference type="Proteomes" id="UP000186594">
    <property type="component" value="Unassembled WGS sequence"/>
</dbReference>
<comment type="caution">
    <text evidence="3">The sequence shown here is derived from an EMBL/GenBank/DDBJ whole genome shotgun (WGS) entry which is preliminary data.</text>
</comment>
<name>A0A1U7LWI3_NEOID</name>
<dbReference type="EMBL" id="LXFE01000126">
    <property type="protein sequence ID" value="OLL27036.1"/>
    <property type="molecule type" value="Genomic_DNA"/>
</dbReference>
<dbReference type="InterPro" id="IPR013923">
    <property type="entry name" value="Autophagy-rel_prot_16_dom"/>
</dbReference>
<keyword evidence="4" id="KW-1185">Reference proteome</keyword>
<dbReference type="OrthoDB" id="8949486at2759"/>
<gene>
    <name evidence="3" type="ORF">NEOLI_000051</name>
</gene>
<evidence type="ECO:0000313" key="3">
    <source>
        <dbReference type="EMBL" id="OLL27036.1"/>
    </source>
</evidence>
<evidence type="ECO:0000259" key="2">
    <source>
        <dbReference type="Pfam" id="PF08614"/>
    </source>
</evidence>
<feature type="domain" description="Autophagy-related protein 16" evidence="2">
    <location>
        <begin position="42"/>
        <end position="150"/>
    </location>
</feature>
<proteinExistence type="inferred from homology"/>
<evidence type="ECO:0000313" key="4">
    <source>
        <dbReference type="Proteomes" id="UP000186594"/>
    </source>
</evidence>
<dbReference type="AlphaFoldDB" id="A0A1U7LWI3"/>